<dbReference type="GO" id="GO:0016020">
    <property type="term" value="C:membrane"/>
    <property type="evidence" value="ECO:0007669"/>
    <property type="project" value="UniProtKB-SubCell"/>
</dbReference>
<dbReference type="InterPro" id="IPR036249">
    <property type="entry name" value="Thioredoxin-like_sf"/>
</dbReference>
<keyword evidence="9" id="KW-0676">Redox-active center</keyword>
<keyword evidence="6" id="KW-0560">Oxidoreductase</keyword>
<evidence type="ECO:0000256" key="1">
    <source>
        <dbReference type="ARBA" id="ARBA00004141"/>
    </source>
</evidence>
<dbReference type="InterPro" id="IPR012932">
    <property type="entry name" value="VKOR"/>
</dbReference>
<dbReference type="AlphaFoldDB" id="A0A0P0GET5"/>
<proteinExistence type="inferred from homology"/>
<dbReference type="KEGG" id="bcel:BcellWH2_03539"/>
<keyword evidence="4" id="KW-0874">Quinone</keyword>
<gene>
    <name evidence="12" type="ORF">BcellWH2_03539</name>
</gene>
<dbReference type="Pfam" id="PF13462">
    <property type="entry name" value="Thioredoxin_4"/>
    <property type="match status" value="1"/>
</dbReference>
<evidence type="ECO:0000313" key="13">
    <source>
        <dbReference type="Proteomes" id="UP000061809"/>
    </source>
</evidence>
<evidence type="ECO:0000256" key="5">
    <source>
        <dbReference type="ARBA" id="ARBA00022989"/>
    </source>
</evidence>
<evidence type="ECO:0000256" key="8">
    <source>
        <dbReference type="ARBA" id="ARBA00023157"/>
    </source>
</evidence>
<sequence>MKSNIFTVFLDNAKLKYTGFSYKYYEEHPYKYSMLGLSMMLNDYGIANKGVRTQTKDEAVKELVPPYIAHINHDFVNVYGKTDEKIFYIWRGVDIKSTYSEFVKVWDGIALVAEPDETSGEPNYGENKRKDLWHTGVQIVLGCSVMMLCLLFYWQNVSNSVGTNLLFLLNIVGIYIGHLLAKKQLNFNSRYADKLCSLFSKSDCNNVLDSKAARLWGLISWSEIGLGYFISNMLILLIIPQYVVYVALLNLCTIPYVFWSIWFQKVKVKQWCPLCLLVQALFIGMLIVDVVCGYIFMPVIRLNEIVYVAAIYAIPFLCIHLAMSAFSDFNKERGAKYELESLKMQEEVFVALLKKQAKYPVSKSTSQIIFGNPNADLLISVFSNPHCEPCGRMHKRLRELQKKLEDKACIQYIFSSFGEDLNPSNKFLISAYQNNTIENSEEIYDLWFNGGKYNTIDFFNKYQYDINVPAVEQEFRTHEEWKKETKLMATPTILINGYELPDVYKIEDLMFFKDLRIEM</sequence>
<feature type="domain" description="Vitamin K epoxide reductase" evidence="10">
    <location>
        <begin position="165"/>
        <end position="288"/>
    </location>
</feature>
<evidence type="ECO:0000259" key="11">
    <source>
        <dbReference type="Pfam" id="PF13462"/>
    </source>
</evidence>
<dbReference type="PATRIC" id="fig|246787.4.peg.3650"/>
<evidence type="ECO:0000313" key="12">
    <source>
        <dbReference type="EMBL" id="ALJ60762.1"/>
    </source>
</evidence>
<evidence type="ECO:0000256" key="4">
    <source>
        <dbReference type="ARBA" id="ARBA00022719"/>
    </source>
</evidence>
<accession>A0A0P0GET5</accession>
<dbReference type="CDD" id="cd12921">
    <property type="entry name" value="VKOR_4"/>
    <property type="match status" value="1"/>
</dbReference>
<reference evidence="12 13" key="1">
    <citation type="journal article" date="2015" name="Science">
        <title>Genetic determinants of in vivo fitness and diet responsiveness in multiple human gut Bacteroides.</title>
        <authorList>
            <person name="Wu M."/>
            <person name="McNulty N.P."/>
            <person name="Rodionov D.A."/>
            <person name="Khoroshkin M.S."/>
            <person name="Griffin N.W."/>
            <person name="Cheng J."/>
            <person name="Latreille P."/>
            <person name="Kerstetter R.A."/>
            <person name="Terrapon N."/>
            <person name="Henrissat B."/>
            <person name="Osterman A.L."/>
            <person name="Gordon J.I."/>
        </authorList>
    </citation>
    <scope>NUCLEOTIDE SEQUENCE [LARGE SCALE GENOMIC DNA]</scope>
    <source>
        <strain evidence="12 13">WH2</strain>
    </source>
</reference>
<dbReference type="RefSeq" id="WP_029427526.1">
    <property type="nucleotide sequence ID" value="NZ_CP012801.1"/>
</dbReference>
<dbReference type="GO" id="GO:0016491">
    <property type="term" value="F:oxidoreductase activity"/>
    <property type="evidence" value="ECO:0007669"/>
    <property type="project" value="UniProtKB-KW"/>
</dbReference>
<evidence type="ECO:0000256" key="2">
    <source>
        <dbReference type="ARBA" id="ARBA00006214"/>
    </source>
</evidence>
<dbReference type="Gene3D" id="1.20.1440.130">
    <property type="entry name" value="VKOR domain"/>
    <property type="match status" value="1"/>
</dbReference>
<keyword evidence="5" id="KW-1133">Transmembrane helix</keyword>
<evidence type="ECO:0000256" key="6">
    <source>
        <dbReference type="ARBA" id="ARBA00023002"/>
    </source>
</evidence>
<keyword evidence="7" id="KW-0472">Membrane</keyword>
<dbReference type="GO" id="GO:0048038">
    <property type="term" value="F:quinone binding"/>
    <property type="evidence" value="ECO:0007669"/>
    <property type="project" value="UniProtKB-KW"/>
</dbReference>
<dbReference type="Pfam" id="PF07884">
    <property type="entry name" value="VKOR"/>
    <property type="match status" value="1"/>
</dbReference>
<evidence type="ECO:0000256" key="7">
    <source>
        <dbReference type="ARBA" id="ARBA00023136"/>
    </source>
</evidence>
<comment type="subcellular location">
    <subcellularLocation>
        <location evidence="1">Membrane</location>
        <topology evidence="1">Multi-pass membrane protein</topology>
    </subcellularLocation>
</comment>
<keyword evidence="8" id="KW-1015">Disulfide bond</keyword>
<dbReference type="Gene3D" id="3.40.30.10">
    <property type="entry name" value="Glutaredoxin"/>
    <property type="match status" value="1"/>
</dbReference>
<dbReference type="InterPro" id="IPR012336">
    <property type="entry name" value="Thioredoxin-like_fold"/>
</dbReference>
<keyword evidence="3" id="KW-0812">Transmembrane</keyword>
<evidence type="ECO:0000256" key="9">
    <source>
        <dbReference type="ARBA" id="ARBA00023284"/>
    </source>
</evidence>
<evidence type="ECO:0000256" key="3">
    <source>
        <dbReference type="ARBA" id="ARBA00022692"/>
    </source>
</evidence>
<dbReference type="Proteomes" id="UP000061809">
    <property type="component" value="Chromosome"/>
</dbReference>
<organism evidence="12 13">
    <name type="scientific">Bacteroides cellulosilyticus</name>
    <dbReference type="NCBI Taxonomy" id="246787"/>
    <lineage>
        <taxon>Bacteria</taxon>
        <taxon>Pseudomonadati</taxon>
        <taxon>Bacteroidota</taxon>
        <taxon>Bacteroidia</taxon>
        <taxon>Bacteroidales</taxon>
        <taxon>Bacteroidaceae</taxon>
        <taxon>Bacteroides</taxon>
    </lineage>
</organism>
<dbReference type="EMBL" id="CP012801">
    <property type="protein sequence ID" value="ALJ60762.1"/>
    <property type="molecule type" value="Genomic_DNA"/>
</dbReference>
<protein>
    <submittedName>
        <fullName evidence="12">Vitamin K epoxide reductase family protein</fullName>
    </submittedName>
</protein>
<dbReference type="Gene3D" id="3.90.70.10">
    <property type="entry name" value="Cysteine proteinases"/>
    <property type="match status" value="1"/>
</dbReference>
<feature type="domain" description="Thioredoxin-like fold" evidence="11">
    <location>
        <begin position="365"/>
        <end position="501"/>
    </location>
</feature>
<dbReference type="InterPro" id="IPR038354">
    <property type="entry name" value="VKOR_sf"/>
</dbReference>
<name>A0A0P0GET5_9BACE</name>
<dbReference type="SUPFAM" id="SSF52833">
    <property type="entry name" value="Thioredoxin-like"/>
    <property type="match status" value="1"/>
</dbReference>
<comment type="similarity">
    <text evidence="2">Belongs to the VKOR family.</text>
</comment>
<evidence type="ECO:0000259" key="10">
    <source>
        <dbReference type="Pfam" id="PF07884"/>
    </source>
</evidence>